<organism evidence="2 4">
    <name type="scientific">Parascaris univalens</name>
    <name type="common">Nematode worm</name>
    <dbReference type="NCBI Taxonomy" id="6257"/>
    <lineage>
        <taxon>Eukaryota</taxon>
        <taxon>Metazoa</taxon>
        <taxon>Ecdysozoa</taxon>
        <taxon>Nematoda</taxon>
        <taxon>Chromadorea</taxon>
        <taxon>Rhabditida</taxon>
        <taxon>Spirurina</taxon>
        <taxon>Ascaridomorpha</taxon>
        <taxon>Ascaridoidea</taxon>
        <taxon>Ascarididae</taxon>
        <taxon>Parascaris</taxon>
    </lineage>
</organism>
<dbReference type="WBParaSite" id="PgR131_g005_t05">
    <property type="protein sequence ID" value="PgR131_g005_t05"/>
    <property type="gene ID" value="PgR131_g005"/>
</dbReference>
<protein>
    <submittedName>
        <fullName evidence="3 4">Secreted peptide</fullName>
    </submittedName>
</protein>
<evidence type="ECO:0000313" key="3">
    <source>
        <dbReference type="WBParaSite" id="PgR131_g005_t05"/>
    </source>
</evidence>
<keyword evidence="1" id="KW-0472">Membrane</keyword>
<reference evidence="3 4" key="1">
    <citation type="submission" date="2022-11" db="UniProtKB">
        <authorList>
            <consortium name="WormBaseParasite"/>
        </authorList>
    </citation>
    <scope>IDENTIFICATION</scope>
</reference>
<sequence>MASQTDCLLVWLILLTVLFLTFRASVSIITFVTFALRHLVREFISANALINSSFLSSCLAVHIYFFCYLFAFY</sequence>
<dbReference type="WBParaSite" id="PgR131_g005_t06">
    <property type="protein sequence ID" value="PgR131_g005_t06"/>
    <property type="gene ID" value="PgR131_g005"/>
</dbReference>
<evidence type="ECO:0000256" key="1">
    <source>
        <dbReference type="SAM" id="Phobius"/>
    </source>
</evidence>
<proteinExistence type="predicted"/>
<dbReference type="Proteomes" id="UP000887569">
    <property type="component" value="Unplaced"/>
</dbReference>
<accession>A0A915CE02</accession>
<name>A0A915CE02_PARUN</name>
<dbReference type="AlphaFoldDB" id="A0A915CE02"/>
<evidence type="ECO:0000313" key="2">
    <source>
        <dbReference type="Proteomes" id="UP000887569"/>
    </source>
</evidence>
<feature type="transmembrane region" description="Helical" evidence="1">
    <location>
        <begin position="12"/>
        <end position="36"/>
    </location>
</feature>
<keyword evidence="2" id="KW-1185">Reference proteome</keyword>
<keyword evidence="1" id="KW-0812">Transmembrane</keyword>
<feature type="transmembrane region" description="Helical" evidence="1">
    <location>
        <begin position="48"/>
        <end position="71"/>
    </location>
</feature>
<keyword evidence="1" id="KW-1133">Transmembrane helix</keyword>
<evidence type="ECO:0000313" key="4">
    <source>
        <dbReference type="WBParaSite" id="PgR131_g005_t06"/>
    </source>
</evidence>